<dbReference type="InterPro" id="IPR017907">
    <property type="entry name" value="Znf_RING_CS"/>
</dbReference>
<dbReference type="GO" id="GO:0008270">
    <property type="term" value="F:zinc ion binding"/>
    <property type="evidence" value="ECO:0007669"/>
    <property type="project" value="UniProtKB-KW"/>
</dbReference>
<dbReference type="GO" id="GO:0061630">
    <property type="term" value="F:ubiquitin protein ligase activity"/>
    <property type="evidence" value="ECO:0007669"/>
    <property type="project" value="TreeGrafter"/>
</dbReference>
<feature type="compositionally biased region" description="Basic and acidic residues" evidence="6">
    <location>
        <begin position="647"/>
        <end position="657"/>
    </location>
</feature>
<name>A0A9D3TAD2_MEGAT</name>
<feature type="compositionally biased region" description="Polar residues" evidence="6">
    <location>
        <begin position="692"/>
        <end position="706"/>
    </location>
</feature>
<dbReference type="PANTHER" id="PTHR25462:SF299">
    <property type="entry name" value="E3 UBIQUITIN-PROTEIN LIGASE TRIM56"/>
    <property type="match status" value="1"/>
</dbReference>
<feature type="compositionally biased region" description="Polar residues" evidence="6">
    <location>
        <begin position="783"/>
        <end position="795"/>
    </location>
</feature>
<feature type="region of interest" description="Disordered" evidence="6">
    <location>
        <begin position="466"/>
        <end position="560"/>
    </location>
</feature>
<dbReference type="SMART" id="SM00336">
    <property type="entry name" value="BBOX"/>
    <property type="match status" value="2"/>
</dbReference>
<feature type="region of interest" description="Disordered" evidence="6">
    <location>
        <begin position="914"/>
        <end position="954"/>
    </location>
</feature>
<feature type="domain" description="RING-type" evidence="7">
    <location>
        <begin position="39"/>
        <end position="81"/>
    </location>
</feature>
<feature type="region of interest" description="Disordered" evidence="6">
    <location>
        <begin position="1192"/>
        <end position="1250"/>
    </location>
</feature>
<feature type="region of interest" description="Disordered" evidence="6">
    <location>
        <begin position="394"/>
        <end position="449"/>
    </location>
</feature>
<feature type="region of interest" description="Disordered" evidence="6">
    <location>
        <begin position="633"/>
        <end position="763"/>
    </location>
</feature>
<gene>
    <name evidence="9" type="ORF">MATL_G00129640</name>
</gene>
<dbReference type="InterPro" id="IPR000315">
    <property type="entry name" value="Znf_B-box"/>
</dbReference>
<keyword evidence="10" id="KW-1185">Reference proteome</keyword>
<dbReference type="PANTHER" id="PTHR25462">
    <property type="entry name" value="BONUS, ISOFORM C-RELATED"/>
    <property type="match status" value="1"/>
</dbReference>
<dbReference type="EMBL" id="JAFDVH010000010">
    <property type="protein sequence ID" value="KAG7469518.1"/>
    <property type="molecule type" value="Genomic_DNA"/>
</dbReference>
<feature type="compositionally biased region" description="Low complexity" evidence="6">
    <location>
        <begin position="537"/>
        <end position="548"/>
    </location>
</feature>
<dbReference type="OrthoDB" id="1870062at2759"/>
<evidence type="ECO:0000256" key="6">
    <source>
        <dbReference type="SAM" id="MobiDB-lite"/>
    </source>
</evidence>
<feature type="compositionally biased region" description="Acidic residues" evidence="6">
    <location>
        <begin position="1239"/>
        <end position="1250"/>
    </location>
</feature>
<feature type="compositionally biased region" description="Polar residues" evidence="6">
    <location>
        <begin position="658"/>
        <end position="670"/>
    </location>
</feature>
<reference evidence="9" key="1">
    <citation type="submission" date="2021-01" db="EMBL/GenBank/DDBJ databases">
        <authorList>
            <person name="Zahm M."/>
            <person name="Roques C."/>
            <person name="Cabau C."/>
            <person name="Klopp C."/>
            <person name="Donnadieu C."/>
            <person name="Jouanno E."/>
            <person name="Lampietro C."/>
            <person name="Louis A."/>
            <person name="Herpin A."/>
            <person name="Echchiki A."/>
            <person name="Berthelot C."/>
            <person name="Parey E."/>
            <person name="Roest-Crollius H."/>
            <person name="Braasch I."/>
            <person name="Postlethwait J."/>
            <person name="Bobe J."/>
            <person name="Montfort J."/>
            <person name="Bouchez O."/>
            <person name="Begum T."/>
            <person name="Mejri S."/>
            <person name="Adams A."/>
            <person name="Chen W.-J."/>
            <person name="Guiguen Y."/>
        </authorList>
    </citation>
    <scope>NUCLEOTIDE SEQUENCE</scope>
    <source>
        <strain evidence="9">YG-15Mar2019-1</strain>
        <tissue evidence="9">Brain</tissue>
    </source>
</reference>
<evidence type="ECO:0000256" key="2">
    <source>
        <dbReference type="ARBA" id="ARBA00022771"/>
    </source>
</evidence>
<feature type="compositionally biased region" description="Low complexity" evidence="6">
    <location>
        <begin position="398"/>
        <end position="422"/>
    </location>
</feature>
<dbReference type="InterPro" id="IPR003649">
    <property type="entry name" value="Bbox_C"/>
</dbReference>
<dbReference type="InterPro" id="IPR013083">
    <property type="entry name" value="Znf_RING/FYVE/PHD"/>
</dbReference>
<evidence type="ECO:0000256" key="5">
    <source>
        <dbReference type="SAM" id="Coils"/>
    </source>
</evidence>
<keyword evidence="3" id="KW-0862">Zinc</keyword>
<keyword evidence="2 4" id="KW-0863">Zinc-finger</keyword>
<evidence type="ECO:0000313" key="10">
    <source>
        <dbReference type="Proteomes" id="UP001046870"/>
    </source>
</evidence>
<proteinExistence type="predicted"/>
<dbReference type="CDD" id="cd19775">
    <property type="entry name" value="Bbox2_TIF1_C-VI"/>
    <property type="match status" value="1"/>
</dbReference>
<dbReference type="SMART" id="SM00502">
    <property type="entry name" value="BBC"/>
    <property type="match status" value="1"/>
</dbReference>
<feature type="domain" description="B box-type" evidence="8">
    <location>
        <begin position="158"/>
        <end position="199"/>
    </location>
</feature>
<dbReference type="SUPFAM" id="SSF57850">
    <property type="entry name" value="RING/U-box"/>
    <property type="match status" value="1"/>
</dbReference>
<keyword evidence="5" id="KW-0175">Coiled coil</keyword>
<dbReference type="PROSITE" id="PS50119">
    <property type="entry name" value="ZF_BBOX"/>
    <property type="match status" value="2"/>
</dbReference>
<feature type="compositionally biased region" description="Basic and acidic residues" evidence="6">
    <location>
        <begin position="914"/>
        <end position="929"/>
    </location>
</feature>
<protein>
    <submittedName>
        <fullName evidence="9">Uncharacterized protein</fullName>
    </submittedName>
</protein>
<dbReference type="CDD" id="cd15541">
    <property type="entry name" value="PHD_TIF1_like"/>
    <property type="match status" value="1"/>
</dbReference>
<comment type="caution">
    <text evidence="9">The sequence shown here is derived from an EMBL/GenBank/DDBJ whole genome shotgun (WGS) entry which is preliminary data.</text>
</comment>
<dbReference type="InterPro" id="IPR001965">
    <property type="entry name" value="Znf_PHD"/>
</dbReference>
<dbReference type="SMART" id="SM00184">
    <property type="entry name" value="RING"/>
    <property type="match status" value="2"/>
</dbReference>
<accession>A0A9D3TAD2</accession>
<dbReference type="InterPro" id="IPR001841">
    <property type="entry name" value="Znf_RING"/>
</dbReference>
<evidence type="ECO:0000313" key="9">
    <source>
        <dbReference type="EMBL" id="KAG7469518.1"/>
    </source>
</evidence>
<dbReference type="Proteomes" id="UP001046870">
    <property type="component" value="Chromosome 10"/>
</dbReference>
<evidence type="ECO:0000259" key="8">
    <source>
        <dbReference type="PROSITE" id="PS50119"/>
    </source>
</evidence>
<dbReference type="GO" id="GO:0005654">
    <property type="term" value="C:nucleoplasm"/>
    <property type="evidence" value="ECO:0007669"/>
    <property type="project" value="TreeGrafter"/>
</dbReference>
<feature type="region of interest" description="Disordered" evidence="6">
    <location>
        <begin position="783"/>
        <end position="812"/>
    </location>
</feature>
<feature type="compositionally biased region" description="Basic and acidic residues" evidence="6">
    <location>
        <begin position="1206"/>
        <end position="1217"/>
    </location>
</feature>
<dbReference type="GO" id="GO:0060340">
    <property type="term" value="P:positive regulation of type I interferon-mediated signaling pathway"/>
    <property type="evidence" value="ECO:0007669"/>
    <property type="project" value="TreeGrafter"/>
</dbReference>
<dbReference type="Gene3D" id="3.30.160.60">
    <property type="entry name" value="Classic Zinc Finger"/>
    <property type="match status" value="1"/>
</dbReference>
<feature type="compositionally biased region" description="Low complexity" evidence="6">
    <location>
        <begin position="429"/>
        <end position="449"/>
    </location>
</feature>
<evidence type="ECO:0000256" key="3">
    <source>
        <dbReference type="ARBA" id="ARBA00022833"/>
    </source>
</evidence>
<dbReference type="SUPFAM" id="SSF57903">
    <property type="entry name" value="FYVE/PHD zinc finger"/>
    <property type="match status" value="1"/>
</dbReference>
<organism evidence="9 10">
    <name type="scientific">Megalops atlanticus</name>
    <name type="common">Tarpon</name>
    <name type="synonym">Clupea gigantea</name>
    <dbReference type="NCBI Taxonomy" id="7932"/>
    <lineage>
        <taxon>Eukaryota</taxon>
        <taxon>Metazoa</taxon>
        <taxon>Chordata</taxon>
        <taxon>Craniata</taxon>
        <taxon>Vertebrata</taxon>
        <taxon>Euteleostomi</taxon>
        <taxon>Actinopterygii</taxon>
        <taxon>Neopterygii</taxon>
        <taxon>Teleostei</taxon>
        <taxon>Elopiformes</taxon>
        <taxon>Megalopidae</taxon>
        <taxon>Megalops</taxon>
    </lineage>
</organism>
<dbReference type="SMART" id="SM00249">
    <property type="entry name" value="PHD"/>
    <property type="match status" value="1"/>
</dbReference>
<dbReference type="Pfam" id="PF00643">
    <property type="entry name" value="zf-B_box"/>
    <property type="match status" value="1"/>
</dbReference>
<dbReference type="PROSITE" id="PS00518">
    <property type="entry name" value="ZF_RING_1"/>
    <property type="match status" value="1"/>
</dbReference>
<dbReference type="AlphaFoldDB" id="A0A9D3TAD2"/>
<dbReference type="InterPro" id="IPR011011">
    <property type="entry name" value="Znf_FYVE_PHD"/>
</dbReference>
<dbReference type="Gene3D" id="3.30.40.10">
    <property type="entry name" value="Zinc/RING finger domain, C3HC4 (zinc finger)"/>
    <property type="match status" value="2"/>
</dbReference>
<dbReference type="SUPFAM" id="SSF57845">
    <property type="entry name" value="B-box zinc-binding domain"/>
    <property type="match status" value="1"/>
</dbReference>
<dbReference type="PROSITE" id="PS50089">
    <property type="entry name" value="ZF_RING_2"/>
    <property type="match status" value="1"/>
</dbReference>
<sequence length="1250" mass="137474">MGEMVDSQSGAHVVISLAENEGTDPLVIPAPVPPFLGKCGACGTIFRPNRSPQLLPCLHCVCKACVPQPDAETIRECPVCKRFYTLPEVTDNPFFKESPSGSGTHTVSKCAGCEETAVSGWCVECGEALCSICVSAHQRVRVTRDHTILPQKLPTGFTPTVFCPTHREEPVKLFCMTCDKLTCRDCQLTYHRNHSYKFLDEAIAAQREEIESLMVRVRQQRETVKQSLLDLDGRLLDLVEVKSRMKAELQKTLVYIRYALMKRAMRLLKDVQVLCGGEAERIRERQDILRSLKERQEYVLAFMEKALETDDHFALLSCKRQIHSQLQELLCQNALPAASMMEVTFHCDQDTCNRIASFGKIVSKEVPFCHSNSKTVQNKSVDRALQTQNVNDHHHPIAHISPFPSSSHPPTSTPLSSTSSHIQVTATVSHSPASTHSTLTSSHSTYSPTLTTASCSRSSVCPYSSPVPQPLSLSDTHHQQSVPSLPSSLSHPVKSRTLPTKPRKHKQAWSFHPYRPKCPKPVPRQIRSPEPSPPPVVVSQPSTSSLPTVPEPQSSPVTQFPVTSPPLIMVLSPLGTNILDMNPEKSNGRTVQTANSISSQAIPAAIQTTVPLEQQDNQLSNNLQCIPPVKAPADSPCERAPPAGCERVTEPDPHATENEPTSTVTDTESTLPAEESDTTVTEPAASEMQPVSGYTVNKDSVSSNGTADHITTGDVPPDGLMTAGTAPADGGTGSHTPPDWTLTPVSADRGSGSAHQEPLPTAVSTQVPVGPLQTQMGMTVKSCQQPNLSPTTQLSLPLGSFTPETSEPAKEHNLHPMTREHGESEASNSMKTDSNTIAIQQELPHRAKPIPVPSSICKLENGNIRLPTSFRDTLEMPSPSPTLTDLVALDKEEFWNIQQPTILQEILVRRPTQEELAEQRDQHSSLEEVKETDDDNTDSKNAHEPSGSLSRQRIPQVSMLRMPISLPPSGSPLPQFRLLPGAAEDEILLQVVEEDDQYVSLDPGLDSTCPSQPLPLSQPHKAVKVCCAACRTAGAQALCVACGRGFHRDCHLPPISSTTSGEWQCTLCRDLSDTEDLYSDERPKRPSLSLLDQRKCEHLLLALMCKKYGTILNETVELSSHYIDITLIRGRLLQKLSPPYRTPAEFVSDMWVFLETLLKNSEETDLVVKIQKCFQKKLSKVFGKTLHPSLLKRPEREESDSMGDVNTERERANETLKRMRQFIKANRGSPPRKLRQDVEAETEEESQGAA</sequence>
<dbReference type="InterPro" id="IPR047153">
    <property type="entry name" value="TRIM45/56/19-like"/>
</dbReference>
<evidence type="ECO:0000256" key="1">
    <source>
        <dbReference type="ARBA" id="ARBA00022723"/>
    </source>
</evidence>
<feature type="compositionally biased region" description="Polar residues" evidence="6">
    <location>
        <begin position="551"/>
        <end position="560"/>
    </location>
</feature>
<feature type="domain" description="B box-type" evidence="8">
    <location>
        <begin position="105"/>
        <end position="151"/>
    </location>
</feature>
<feature type="coiled-coil region" evidence="5">
    <location>
        <begin position="196"/>
        <end position="223"/>
    </location>
</feature>
<keyword evidence="1" id="KW-0479">Metal-binding</keyword>
<dbReference type="GO" id="GO:0045087">
    <property type="term" value="P:innate immune response"/>
    <property type="evidence" value="ECO:0007669"/>
    <property type="project" value="TreeGrafter"/>
</dbReference>
<evidence type="ECO:0000256" key="4">
    <source>
        <dbReference type="PROSITE-ProRule" id="PRU00024"/>
    </source>
</evidence>
<evidence type="ECO:0000259" key="7">
    <source>
        <dbReference type="PROSITE" id="PS50089"/>
    </source>
</evidence>
<feature type="compositionally biased region" description="Low complexity" evidence="6">
    <location>
        <begin position="479"/>
        <end position="492"/>
    </location>
</feature>